<comment type="caution">
    <text evidence="2">The sequence shown here is derived from an EMBL/GenBank/DDBJ whole genome shotgun (WGS) entry which is preliminary data.</text>
</comment>
<organism evidence="2 3">
    <name type="scientific">Hibiscus trionum</name>
    <name type="common">Flower of an hour</name>
    <dbReference type="NCBI Taxonomy" id="183268"/>
    <lineage>
        <taxon>Eukaryota</taxon>
        <taxon>Viridiplantae</taxon>
        <taxon>Streptophyta</taxon>
        <taxon>Embryophyta</taxon>
        <taxon>Tracheophyta</taxon>
        <taxon>Spermatophyta</taxon>
        <taxon>Magnoliopsida</taxon>
        <taxon>eudicotyledons</taxon>
        <taxon>Gunneridae</taxon>
        <taxon>Pentapetalae</taxon>
        <taxon>rosids</taxon>
        <taxon>malvids</taxon>
        <taxon>Malvales</taxon>
        <taxon>Malvaceae</taxon>
        <taxon>Malvoideae</taxon>
        <taxon>Hibiscus</taxon>
    </lineage>
</organism>
<dbReference type="SUPFAM" id="SSF56219">
    <property type="entry name" value="DNase I-like"/>
    <property type="match status" value="1"/>
</dbReference>
<dbReference type="AlphaFoldDB" id="A0A9W7GYE5"/>
<evidence type="ECO:0000313" key="2">
    <source>
        <dbReference type="EMBL" id="GMI67709.1"/>
    </source>
</evidence>
<dbReference type="EMBL" id="BSYR01000005">
    <property type="protein sequence ID" value="GMI67709.1"/>
    <property type="molecule type" value="Genomic_DNA"/>
</dbReference>
<dbReference type="PANTHER" id="PTHR33710">
    <property type="entry name" value="BNAC02G09200D PROTEIN"/>
    <property type="match status" value="1"/>
</dbReference>
<proteinExistence type="predicted"/>
<dbReference type="Gene3D" id="3.60.10.10">
    <property type="entry name" value="Endonuclease/exonuclease/phosphatase"/>
    <property type="match status" value="1"/>
</dbReference>
<keyword evidence="3" id="KW-1185">Reference proteome</keyword>
<dbReference type="PANTHER" id="PTHR33710:SF62">
    <property type="entry name" value="DUF4283 DOMAIN PROTEIN"/>
    <property type="match status" value="1"/>
</dbReference>
<dbReference type="GO" id="GO:0003824">
    <property type="term" value="F:catalytic activity"/>
    <property type="evidence" value="ECO:0007669"/>
    <property type="project" value="InterPro"/>
</dbReference>
<gene>
    <name evidence="2" type="ORF">HRI_000440200</name>
</gene>
<evidence type="ECO:0000259" key="1">
    <source>
        <dbReference type="Pfam" id="PF03372"/>
    </source>
</evidence>
<sequence>MERVRRKCGFLFGIEVGAAGTKGGLCLGWKPEIDITLQSYSRNHIDVIVKENDSMVWRITGFYGCPEERFRHTSWDLLRQLKSDQQIPCLVAGDFNELLFSFEKQGGRLRSERNMSQFREALDDCELCDLGFKGTWYTWERGRTEATNVRERLDRAVANLRWLEIHPDFSVVHLTHFISDHCPVLINTGHSLRNPLGSNNDEFRFETNWALEDGIEQVISSAWESTSVDLPERLTTLGQSLSSWSKDLRRTNTAAKCQMQDRLHELSLADPDEAALSELIEVKLRLNMEADKE</sequence>
<feature type="domain" description="Endonuclease/exonuclease/phosphatase" evidence="1">
    <location>
        <begin position="17"/>
        <end position="181"/>
    </location>
</feature>
<dbReference type="OrthoDB" id="851596at2759"/>
<name>A0A9W7GYE5_HIBTR</name>
<dbReference type="Proteomes" id="UP001165190">
    <property type="component" value="Unassembled WGS sequence"/>
</dbReference>
<dbReference type="Pfam" id="PF03372">
    <property type="entry name" value="Exo_endo_phos"/>
    <property type="match status" value="1"/>
</dbReference>
<dbReference type="InterPro" id="IPR005135">
    <property type="entry name" value="Endo/exonuclease/phosphatase"/>
</dbReference>
<accession>A0A9W7GYE5</accession>
<reference evidence="2" key="1">
    <citation type="submission" date="2023-05" db="EMBL/GenBank/DDBJ databases">
        <title>Genome and transcriptome analyses reveal genes involved in the formation of fine ridges on petal epidermal cells in Hibiscus trionum.</title>
        <authorList>
            <person name="Koshimizu S."/>
            <person name="Masuda S."/>
            <person name="Ishii T."/>
            <person name="Shirasu K."/>
            <person name="Hoshino A."/>
            <person name="Arita M."/>
        </authorList>
    </citation>
    <scope>NUCLEOTIDE SEQUENCE</scope>
    <source>
        <strain evidence="2">Hamamatsu line</strain>
    </source>
</reference>
<protein>
    <recommendedName>
        <fullName evidence="1">Endonuclease/exonuclease/phosphatase domain-containing protein</fullName>
    </recommendedName>
</protein>
<dbReference type="InterPro" id="IPR036691">
    <property type="entry name" value="Endo/exonu/phosph_ase_sf"/>
</dbReference>
<evidence type="ECO:0000313" key="3">
    <source>
        <dbReference type="Proteomes" id="UP001165190"/>
    </source>
</evidence>